<organism evidence="3 4">
    <name type="scientific">Teratosphaeria destructans</name>
    <dbReference type="NCBI Taxonomy" id="418781"/>
    <lineage>
        <taxon>Eukaryota</taxon>
        <taxon>Fungi</taxon>
        <taxon>Dikarya</taxon>
        <taxon>Ascomycota</taxon>
        <taxon>Pezizomycotina</taxon>
        <taxon>Dothideomycetes</taxon>
        <taxon>Dothideomycetidae</taxon>
        <taxon>Mycosphaerellales</taxon>
        <taxon>Teratosphaeriaceae</taxon>
        <taxon>Teratosphaeria</taxon>
    </lineage>
</organism>
<sequence length="279" mass="28644">MTSFTSLLVAGLFAAASLAAPSPNLAPRQSSSCISDTDAQQVATGYGNLIQLISGWEDIANSLLTTDFTDYSESVNTLIDSCPTGSDAQSEVASINFNQLNIWHSCDTVVFRWESTNTADIPNVRPVVGIISAEVTPAPSGNDYPYQISTVYSEFDAGAWLQNLNDAGICVGGIDPASSYGTNSTSSAGASGSSTSTSSATATVVVVTETITATADFGAGPTPFTWTTTITESPGASTTAAASSQAGESYITETITATEDFGAGPTAFTWTTTIAVPTQ</sequence>
<dbReference type="InterPro" id="IPR058645">
    <property type="entry name" value="NTF2-like_dom_7"/>
</dbReference>
<dbReference type="AlphaFoldDB" id="A0A9W7W3G1"/>
<name>A0A9W7W3G1_9PEZI</name>
<reference evidence="3 4" key="2">
    <citation type="journal article" date="2021" name="Curr. Genet.">
        <title>Genetic response to nitrogen starvation in the aggressive Eucalyptus foliar pathogen Teratosphaeria destructans.</title>
        <authorList>
            <person name="Havenga M."/>
            <person name="Wingfield B.D."/>
            <person name="Wingfield M.J."/>
            <person name="Dreyer L.L."/>
            <person name="Roets F."/>
            <person name="Aylward J."/>
        </authorList>
    </citation>
    <scope>NUCLEOTIDE SEQUENCE [LARGE SCALE GENOMIC DNA]</scope>
    <source>
        <strain evidence="3">CMW44962</strain>
    </source>
</reference>
<dbReference type="Proteomes" id="UP001138500">
    <property type="component" value="Unassembled WGS sequence"/>
</dbReference>
<feature type="domain" description="NTF2-like" evidence="2">
    <location>
        <begin position="33"/>
        <end position="165"/>
    </location>
</feature>
<dbReference type="Pfam" id="PF26534">
    <property type="entry name" value="NTF2_7"/>
    <property type="match status" value="1"/>
</dbReference>
<comment type="caution">
    <text evidence="3">The sequence shown here is derived from an EMBL/GenBank/DDBJ whole genome shotgun (WGS) entry which is preliminary data.</text>
</comment>
<evidence type="ECO:0000313" key="3">
    <source>
        <dbReference type="EMBL" id="KAH9829128.1"/>
    </source>
</evidence>
<accession>A0A9W7W3G1</accession>
<proteinExistence type="predicted"/>
<gene>
    <name evidence="3" type="ORF">Tdes44962_MAKER09163</name>
</gene>
<protein>
    <recommendedName>
        <fullName evidence="2">NTF2-like domain-containing protein</fullName>
    </recommendedName>
</protein>
<feature type="chain" id="PRO_5040824016" description="NTF2-like domain-containing protein" evidence="1">
    <location>
        <begin position="20"/>
        <end position="279"/>
    </location>
</feature>
<feature type="signal peptide" evidence="1">
    <location>
        <begin position="1"/>
        <end position="19"/>
    </location>
</feature>
<keyword evidence="4" id="KW-1185">Reference proteome</keyword>
<evidence type="ECO:0000259" key="2">
    <source>
        <dbReference type="Pfam" id="PF26534"/>
    </source>
</evidence>
<reference evidence="3 4" key="1">
    <citation type="journal article" date="2018" name="IMA Fungus">
        <title>IMA Genome-F 10: Nine draft genome sequences of Claviceps purpurea s.lat., including C. arundinis, C. humidiphila, and C. cf. spartinae, pseudomolecules for the pitch canker pathogen Fusarium circinatum, draft genome of Davidsoniella eucalypti, Grosmannia galeiformis, Quambalaria eucalypti, and Teratosphaeria destructans.</title>
        <authorList>
            <person name="Wingfield B.D."/>
            <person name="Liu M."/>
            <person name="Nguyen H.D."/>
            <person name="Lane F.A."/>
            <person name="Morgan S.W."/>
            <person name="De Vos L."/>
            <person name="Wilken P.M."/>
            <person name="Duong T.A."/>
            <person name="Aylward J."/>
            <person name="Coetzee M.P."/>
            <person name="Dadej K."/>
            <person name="De Beer Z.W."/>
            <person name="Findlay W."/>
            <person name="Havenga M."/>
            <person name="Kolarik M."/>
            <person name="Menzies J.G."/>
            <person name="Naidoo K."/>
            <person name="Pochopski O."/>
            <person name="Shoukouhi P."/>
            <person name="Santana Q.C."/>
            <person name="Seifert K.A."/>
            <person name="Soal N."/>
            <person name="Steenkamp E.T."/>
            <person name="Tatham C.T."/>
            <person name="van der Nest M.A."/>
            <person name="Wingfield M.J."/>
        </authorList>
    </citation>
    <scope>NUCLEOTIDE SEQUENCE [LARGE SCALE GENOMIC DNA]</scope>
    <source>
        <strain evidence="3">CMW44962</strain>
    </source>
</reference>
<dbReference type="OrthoDB" id="26525at2759"/>
<evidence type="ECO:0000256" key="1">
    <source>
        <dbReference type="SAM" id="SignalP"/>
    </source>
</evidence>
<keyword evidence="1" id="KW-0732">Signal</keyword>
<dbReference type="EMBL" id="RIBY02001412">
    <property type="protein sequence ID" value="KAH9829128.1"/>
    <property type="molecule type" value="Genomic_DNA"/>
</dbReference>
<evidence type="ECO:0000313" key="4">
    <source>
        <dbReference type="Proteomes" id="UP001138500"/>
    </source>
</evidence>